<reference evidence="3 4" key="1">
    <citation type="journal article" date="2018" name="Nat. Ecol. Evol.">
        <title>Pezizomycetes genomes reveal the molecular basis of ectomycorrhizal truffle lifestyle.</title>
        <authorList>
            <person name="Murat C."/>
            <person name="Payen T."/>
            <person name="Noel B."/>
            <person name="Kuo A."/>
            <person name="Morin E."/>
            <person name="Chen J."/>
            <person name="Kohler A."/>
            <person name="Krizsan K."/>
            <person name="Balestrini R."/>
            <person name="Da Silva C."/>
            <person name="Montanini B."/>
            <person name="Hainaut M."/>
            <person name="Levati E."/>
            <person name="Barry K.W."/>
            <person name="Belfiori B."/>
            <person name="Cichocki N."/>
            <person name="Clum A."/>
            <person name="Dockter R.B."/>
            <person name="Fauchery L."/>
            <person name="Guy J."/>
            <person name="Iotti M."/>
            <person name="Le Tacon F."/>
            <person name="Lindquist E.A."/>
            <person name="Lipzen A."/>
            <person name="Malagnac F."/>
            <person name="Mello A."/>
            <person name="Molinier V."/>
            <person name="Miyauchi S."/>
            <person name="Poulain J."/>
            <person name="Riccioni C."/>
            <person name="Rubini A."/>
            <person name="Sitrit Y."/>
            <person name="Splivallo R."/>
            <person name="Traeger S."/>
            <person name="Wang M."/>
            <person name="Zifcakova L."/>
            <person name="Wipf D."/>
            <person name="Zambonelli A."/>
            <person name="Paolocci F."/>
            <person name="Nowrousian M."/>
            <person name="Ottonello S."/>
            <person name="Baldrian P."/>
            <person name="Spatafora J.W."/>
            <person name="Henrissat B."/>
            <person name="Nagy L.G."/>
            <person name="Aury J.M."/>
            <person name="Wincker P."/>
            <person name="Grigoriev I.V."/>
            <person name="Bonfante P."/>
            <person name="Martin F.M."/>
        </authorList>
    </citation>
    <scope>NUCLEOTIDE SEQUENCE [LARGE SCALE GENOMIC DNA]</scope>
    <source>
        <strain evidence="3 4">RN42</strain>
    </source>
</reference>
<keyword evidence="4" id="KW-1185">Reference proteome</keyword>
<feature type="domain" description="H-type lectin" evidence="2">
    <location>
        <begin position="286"/>
        <end position="327"/>
    </location>
</feature>
<accession>A0A3N4IN91</accession>
<feature type="domain" description="H-type lectin" evidence="2">
    <location>
        <begin position="137"/>
        <end position="204"/>
    </location>
</feature>
<proteinExistence type="predicted"/>
<dbReference type="Gene3D" id="2.60.40.2080">
    <property type="match status" value="2"/>
</dbReference>
<evidence type="ECO:0000259" key="2">
    <source>
        <dbReference type="Pfam" id="PF09458"/>
    </source>
</evidence>
<organism evidence="3 4">
    <name type="scientific">Ascobolus immersus RN42</name>
    <dbReference type="NCBI Taxonomy" id="1160509"/>
    <lineage>
        <taxon>Eukaryota</taxon>
        <taxon>Fungi</taxon>
        <taxon>Dikarya</taxon>
        <taxon>Ascomycota</taxon>
        <taxon>Pezizomycotina</taxon>
        <taxon>Pezizomycetes</taxon>
        <taxon>Pezizales</taxon>
        <taxon>Ascobolaceae</taxon>
        <taxon>Ascobolus</taxon>
    </lineage>
</organism>
<dbReference type="SUPFAM" id="SSF141086">
    <property type="entry name" value="Agglutinin HPA-like"/>
    <property type="match status" value="2"/>
</dbReference>
<dbReference type="Pfam" id="PF09458">
    <property type="entry name" value="H_lectin"/>
    <property type="match status" value="2"/>
</dbReference>
<dbReference type="Proteomes" id="UP000275078">
    <property type="component" value="Unassembled WGS sequence"/>
</dbReference>
<gene>
    <name evidence="3" type="ORF">BJ508DRAFT_351134</name>
</gene>
<dbReference type="GO" id="GO:0030246">
    <property type="term" value="F:carbohydrate binding"/>
    <property type="evidence" value="ECO:0007669"/>
    <property type="project" value="InterPro"/>
</dbReference>
<feature type="region of interest" description="Disordered" evidence="1">
    <location>
        <begin position="1"/>
        <end position="21"/>
    </location>
</feature>
<dbReference type="GO" id="GO:0007155">
    <property type="term" value="P:cell adhesion"/>
    <property type="evidence" value="ECO:0007669"/>
    <property type="project" value="InterPro"/>
</dbReference>
<dbReference type="AlphaFoldDB" id="A0A3N4IN91"/>
<dbReference type="InterPro" id="IPR019019">
    <property type="entry name" value="H-type_lectin_domain"/>
</dbReference>
<name>A0A3N4IN91_ASCIM</name>
<dbReference type="EMBL" id="ML119653">
    <property type="protein sequence ID" value="RPA85610.1"/>
    <property type="molecule type" value="Genomic_DNA"/>
</dbReference>
<evidence type="ECO:0000313" key="4">
    <source>
        <dbReference type="Proteomes" id="UP000275078"/>
    </source>
</evidence>
<protein>
    <recommendedName>
        <fullName evidence="2">H-type lectin domain-containing protein</fullName>
    </recommendedName>
</protein>
<dbReference type="InterPro" id="IPR037221">
    <property type="entry name" value="H-type_lectin_dom_sf"/>
</dbReference>
<evidence type="ECO:0000313" key="3">
    <source>
        <dbReference type="EMBL" id="RPA85610.1"/>
    </source>
</evidence>
<sequence>MKLNNHADPPHPRSPDSSIMEDANADPLFAISTKLETIKSENMPPIVPRAAVKQSSAPRRLIECTNHSEPVIPQTTESFNVKEETVVVVPVESENVLNCEKPSSTQPAVKQETAAPEYPVIGSVSIARPTKYACIIPVKFEKPYDSAPAIALSLIGFKDTDGSRYTHFRAWGSATNVRPDGFSIEFSNIVSRMTTSASFQWMAISQAQQDWIQTGEWIARDNSGGVDILPNPDPTIKETISSTVVFSKPFESAPEIAVWLSGLCTEILEDAEEVPEEDEDEDENMDGQPCEGLKVFAEDATSTGFTLKLTTESSVRLANAKVTWVAFDSTKQGICAGTSSTDEVKPNGIHQHYNTSYAKFEEGKLKKAPDTIIGLNQLHWEIGDDRAQVLDLSISNVSPYVGVGFSHKHEVPLIQFNQDGETLYLRPETE</sequence>
<evidence type="ECO:0000256" key="1">
    <source>
        <dbReference type="SAM" id="MobiDB-lite"/>
    </source>
</evidence>